<evidence type="ECO:0000313" key="2">
    <source>
        <dbReference type="Proteomes" id="UP000001558"/>
    </source>
</evidence>
<dbReference type="AlphaFoldDB" id="A3QCC3"/>
<dbReference type="HOGENOM" id="CLU_558830_0_0_6"/>
<gene>
    <name evidence="1" type="ordered locus">Shew_1251</name>
</gene>
<dbReference type="Proteomes" id="UP000001558">
    <property type="component" value="Chromosome"/>
</dbReference>
<keyword evidence="2" id="KW-1185">Reference proteome</keyword>
<evidence type="ECO:0000313" key="1">
    <source>
        <dbReference type="EMBL" id="ABO23121.1"/>
    </source>
</evidence>
<organism evidence="1 2">
    <name type="scientific">Shewanella loihica (strain ATCC BAA-1088 / PV-4)</name>
    <dbReference type="NCBI Taxonomy" id="323850"/>
    <lineage>
        <taxon>Bacteria</taxon>
        <taxon>Pseudomonadati</taxon>
        <taxon>Pseudomonadota</taxon>
        <taxon>Gammaproteobacteria</taxon>
        <taxon>Alteromonadales</taxon>
        <taxon>Shewanellaceae</taxon>
        <taxon>Shewanella</taxon>
    </lineage>
</organism>
<dbReference type="RefSeq" id="WP_011865053.1">
    <property type="nucleotide sequence ID" value="NC_009092.1"/>
</dbReference>
<protein>
    <submittedName>
        <fullName evidence="1">Uncharacterized protein</fullName>
    </submittedName>
</protein>
<reference evidence="1 2" key="1">
    <citation type="submission" date="2007-03" db="EMBL/GenBank/DDBJ databases">
        <title>Complete sequence of Shewanella loihica PV-4.</title>
        <authorList>
            <consortium name="US DOE Joint Genome Institute"/>
            <person name="Copeland A."/>
            <person name="Lucas S."/>
            <person name="Lapidus A."/>
            <person name="Barry K."/>
            <person name="Detter J.C."/>
            <person name="Glavina del Rio T."/>
            <person name="Hammon N."/>
            <person name="Israni S."/>
            <person name="Dalin E."/>
            <person name="Tice H."/>
            <person name="Pitluck S."/>
            <person name="Chain P."/>
            <person name="Malfatti S."/>
            <person name="Shin M."/>
            <person name="Vergez L."/>
            <person name="Schmutz J."/>
            <person name="Larimer F."/>
            <person name="Land M."/>
            <person name="Hauser L."/>
            <person name="Kyrpides N."/>
            <person name="Mikhailova N."/>
            <person name="Romine M.F."/>
            <person name="Serres G."/>
            <person name="Fredrickson J."/>
            <person name="Tiedje J."/>
            <person name="Richardson P."/>
        </authorList>
    </citation>
    <scope>NUCLEOTIDE SEQUENCE [LARGE SCALE GENOMIC DNA]</scope>
    <source>
        <strain evidence="2">ATCC BAA-1088 / PV-4</strain>
    </source>
</reference>
<dbReference type="EMBL" id="CP000606">
    <property type="protein sequence ID" value="ABO23121.1"/>
    <property type="molecule type" value="Genomic_DNA"/>
</dbReference>
<sequence>MRLLESMTDAAAEIRWVLLAWAARLGSGFQSGTKDDLALALGVSKRHLGVALEYLEREGYLWKIKRAIVLPPGKKRKVGFDFCLSPEALRMWHAWDSSEVIWKDEINHVLLSSTPIASFRTSAAITTQMRLVWIALLMSSDKTGYVVGIEDSFFSKVLGMTEAQIRRTVRALELVGVVSVVAAQIARTTLFGPMPPVYKVHPQSSQWKIIRVGITRNDMEFEPIRLLRKLISYDQLATVRMRSKNGKLPIQDSYLSEDQYFRLSKHFRNKKLKALVQQTCLAIVFSHASNILATRLSGTSQLHSGLNSLSESNKGALTVVDQPANYQDRDLFNRVSFELSNSLSCGDVVSFEKVGVEGGDLNNKMENEIFRSFIIKELTIDIVDLIQQLSKELQVFVDSFGDKLRVLSYQKHQAIGVSLPVQEASLKQSQDTGSNEKAYKMLASHVLEVIVPNEEKYTDCLIYAGELYMANSRVKHPKVRQVDNLVLL</sequence>
<name>A3QCC3_SHELP</name>
<proteinExistence type="predicted"/>
<dbReference type="OrthoDB" id="6272247at2"/>
<dbReference type="KEGG" id="slo:Shew_1251"/>
<accession>A3QCC3</accession>
<dbReference type="eggNOG" id="ENOG50341V4">
    <property type="taxonomic scope" value="Bacteria"/>
</dbReference>
<dbReference type="STRING" id="323850.Shew_1251"/>